<keyword evidence="2" id="KW-0732">Signal</keyword>
<dbReference type="EMBL" id="SACO01000006">
    <property type="protein sequence ID" value="RVU04988.1"/>
    <property type="molecule type" value="Genomic_DNA"/>
</dbReference>
<dbReference type="Proteomes" id="UP000282837">
    <property type="component" value="Unassembled WGS sequence"/>
</dbReference>
<gene>
    <name evidence="3" type="ORF">EOE18_09610</name>
</gene>
<feature type="region of interest" description="Disordered" evidence="1">
    <location>
        <begin position="175"/>
        <end position="202"/>
    </location>
</feature>
<evidence type="ECO:0000256" key="2">
    <source>
        <dbReference type="SAM" id="SignalP"/>
    </source>
</evidence>
<sequence>MLRPLFAASALAVLFAAPAMAQNSAAQNASVPVTAPGGEKVNMIIIFGDDKCPEGKGSEITVCARKAESERYRIPEPFRENKTGPKNEAWANKVIAYERVGATGAQSCSPVGTGGQTGCLAQFIDRAYAEKKASSDVQFSKMIEAEREKRLATVDSEAAKTQSDVEDAERAYFARKEQQAKAEAKAKAEAEAAAAKQQGPRL</sequence>
<feature type="signal peptide" evidence="2">
    <location>
        <begin position="1"/>
        <end position="21"/>
    </location>
</feature>
<feature type="chain" id="PRO_5018535069" evidence="2">
    <location>
        <begin position="22"/>
        <end position="202"/>
    </location>
</feature>
<name>A0A3S2VD64_9SPHN</name>
<evidence type="ECO:0000256" key="1">
    <source>
        <dbReference type="SAM" id="MobiDB-lite"/>
    </source>
</evidence>
<feature type="compositionally biased region" description="Low complexity" evidence="1">
    <location>
        <begin position="191"/>
        <end position="202"/>
    </location>
</feature>
<feature type="compositionally biased region" description="Basic and acidic residues" evidence="1">
    <location>
        <begin position="175"/>
        <end position="190"/>
    </location>
</feature>
<reference evidence="3 4" key="1">
    <citation type="submission" date="2019-01" db="EMBL/GenBank/DDBJ databases">
        <authorList>
            <person name="Chen W.-M."/>
        </authorList>
    </citation>
    <scope>NUCLEOTIDE SEQUENCE [LARGE SCALE GENOMIC DNA]</scope>
    <source>
        <strain evidence="3 4">FSY-9</strain>
    </source>
</reference>
<keyword evidence="4" id="KW-1185">Reference proteome</keyword>
<dbReference type="AlphaFoldDB" id="A0A3S2VD64"/>
<evidence type="ECO:0000313" key="4">
    <source>
        <dbReference type="Proteomes" id="UP000282837"/>
    </source>
</evidence>
<dbReference type="RefSeq" id="WP_127708878.1">
    <property type="nucleotide sequence ID" value="NZ_SACO01000006.1"/>
</dbReference>
<accession>A0A3S2VD64</accession>
<evidence type="ECO:0000313" key="3">
    <source>
        <dbReference type="EMBL" id="RVU04988.1"/>
    </source>
</evidence>
<proteinExistence type="predicted"/>
<comment type="caution">
    <text evidence="3">The sequence shown here is derived from an EMBL/GenBank/DDBJ whole genome shotgun (WGS) entry which is preliminary data.</text>
</comment>
<organism evidence="3 4">
    <name type="scientific">Novosphingobium umbonatum</name>
    <dbReference type="NCBI Taxonomy" id="1908524"/>
    <lineage>
        <taxon>Bacteria</taxon>
        <taxon>Pseudomonadati</taxon>
        <taxon>Pseudomonadota</taxon>
        <taxon>Alphaproteobacteria</taxon>
        <taxon>Sphingomonadales</taxon>
        <taxon>Sphingomonadaceae</taxon>
        <taxon>Novosphingobium</taxon>
    </lineage>
</organism>
<dbReference type="OrthoDB" id="7391233at2"/>
<protein>
    <submittedName>
        <fullName evidence="3">Uncharacterized protein</fullName>
    </submittedName>
</protein>